<evidence type="ECO:0000313" key="1">
    <source>
        <dbReference type="EMBL" id="OMJ94028.1"/>
    </source>
</evidence>
<gene>
    <name evidence="1" type="ORF">SteCoe_2951</name>
</gene>
<organism evidence="1 2">
    <name type="scientific">Stentor coeruleus</name>
    <dbReference type="NCBI Taxonomy" id="5963"/>
    <lineage>
        <taxon>Eukaryota</taxon>
        <taxon>Sar</taxon>
        <taxon>Alveolata</taxon>
        <taxon>Ciliophora</taxon>
        <taxon>Postciliodesmatophora</taxon>
        <taxon>Heterotrichea</taxon>
        <taxon>Heterotrichida</taxon>
        <taxon>Stentoridae</taxon>
        <taxon>Stentor</taxon>
    </lineage>
</organism>
<keyword evidence="2" id="KW-1185">Reference proteome</keyword>
<accession>A0A1R2CYG3</accession>
<sequence>MSLQIPECQDLSLEGIRKILFSLNKTLVDLNRKQDLFQVEIKEELKQRPTFMEVLENFSIKQGQTGKNKGQLLWKSLKTSL</sequence>
<dbReference type="Proteomes" id="UP000187209">
    <property type="component" value="Unassembled WGS sequence"/>
</dbReference>
<dbReference type="AlphaFoldDB" id="A0A1R2CYG3"/>
<reference evidence="1 2" key="1">
    <citation type="submission" date="2016-11" db="EMBL/GenBank/DDBJ databases">
        <title>The macronuclear genome of Stentor coeruleus: a giant cell with tiny introns.</title>
        <authorList>
            <person name="Slabodnick M."/>
            <person name="Ruby J.G."/>
            <person name="Reiff S.B."/>
            <person name="Swart E.C."/>
            <person name="Gosai S."/>
            <person name="Prabakaran S."/>
            <person name="Witkowska E."/>
            <person name="Larue G.E."/>
            <person name="Fisher S."/>
            <person name="Freeman R.M."/>
            <person name="Gunawardena J."/>
            <person name="Chu W."/>
            <person name="Stover N.A."/>
            <person name="Gregory B.D."/>
            <person name="Nowacki M."/>
            <person name="Derisi J."/>
            <person name="Roy S.W."/>
            <person name="Marshall W.F."/>
            <person name="Sood P."/>
        </authorList>
    </citation>
    <scope>NUCLEOTIDE SEQUENCE [LARGE SCALE GENOMIC DNA]</scope>
    <source>
        <strain evidence="1">WM001</strain>
    </source>
</reference>
<comment type="caution">
    <text evidence="1">The sequence shown here is derived from an EMBL/GenBank/DDBJ whole genome shotgun (WGS) entry which is preliminary data.</text>
</comment>
<protein>
    <submittedName>
        <fullName evidence="1">Uncharacterized protein</fullName>
    </submittedName>
</protein>
<name>A0A1R2CYG3_9CILI</name>
<evidence type="ECO:0000313" key="2">
    <source>
        <dbReference type="Proteomes" id="UP000187209"/>
    </source>
</evidence>
<proteinExistence type="predicted"/>
<dbReference type="EMBL" id="MPUH01000033">
    <property type="protein sequence ID" value="OMJ94028.1"/>
    <property type="molecule type" value="Genomic_DNA"/>
</dbReference>